<accession>A0A1H9XRF1</accession>
<evidence type="ECO:0000313" key="3">
    <source>
        <dbReference type="Proteomes" id="UP000199019"/>
    </source>
</evidence>
<dbReference type="Proteomes" id="UP000199019">
    <property type="component" value="Unassembled WGS sequence"/>
</dbReference>
<dbReference type="Gene3D" id="2.60.120.200">
    <property type="match status" value="1"/>
</dbReference>
<dbReference type="STRING" id="587636.SAMN05216199_0171"/>
<evidence type="ECO:0000313" key="2">
    <source>
        <dbReference type="EMBL" id="SES48724.1"/>
    </source>
</evidence>
<dbReference type="EMBL" id="FOHB01000011">
    <property type="protein sequence ID" value="SES48724.1"/>
    <property type="molecule type" value="Genomic_DNA"/>
</dbReference>
<dbReference type="InterPro" id="IPR013320">
    <property type="entry name" value="ConA-like_dom_sf"/>
</dbReference>
<reference evidence="3" key="1">
    <citation type="submission" date="2016-10" db="EMBL/GenBank/DDBJ databases">
        <authorList>
            <person name="Varghese N."/>
            <person name="Submissions S."/>
        </authorList>
    </citation>
    <scope>NUCLEOTIDE SEQUENCE [LARGE SCALE GENOMIC DNA]</scope>
    <source>
        <strain evidence="3">CGMCC 1.6963</strain>
    </source>
</reference>
<dbReference type="GO" id="GO:0004553">
    <property type="term" value="F:hydrolase activity, hydrolyzing O-glycosyl compounds"/>
    <property type="evidence" value="ECO:0007669"/>
    <property type="project" value="InterPro"/>
</dbReference>
<organism evidence="2 3">
    <name type="scientific">Pedococcus cremeus</name>
    <dbReference type="NCBI Taxonomy" id="587636"/>
    <lineage>
        <taxon>Bacteria</taxon>
        <taxon>Bacillati</taxon>
        <taxon>Actinomycetota</taxon>
        <taxon>Actinomycetes</taxon>
        <taxon>Micrococcales</taxon>
        <taxon>Intrasporangiaceae</taxon>
        <taxon>Pedococcus</taxon>
    </lineage>
</organism>
<name>A0A1H9XRF1_9MICO</name>
<feature type="domain" description="GH16" evidence="1">
    <location>
        <begin position="2"/>
        <end position="265"/>
    </location>
</feature>
<protein>
    <submittedName>
        <fullName evidence="2">Glycosyl hydrolases family 16</fullName>
    </submittedName>
</protein>
<evidence type="ECO:0000259" key="1">
    <source>
        <dbReference type="PROSITE" id="PS51762"/>
    </source>
</evidence>
<dbReference type="Pfam" id="PF00722">
    <property type="entry name" value="Glyco_hydro_16"/>
    <property type="match status" value="1"/>
</dbReference>
<keyword evidence="3" id="KW-1185">Reference proteome</keyword>
<proteinExistence type="predicted"/>
<dbReference type="CDD" id="cd00413">
    <property type="entry name" value="Glyco_hydrolase_16"/>
    <property type="match status" value="1"/>
</dbReference>
<dbReference type="InterPro" id="IPR000757">
    <property type="entry name" value="Beta-glucanase-like"/>
</dbReference>
<dbReference type="PROSITE" id="PS51762">
    <property type="entry name" value="GH16_2"/>
    <property type="match status" value="1"/>
</dbReference>
<dbReference type="GO" id="GO:0005975">
    <property type="term" value="P:carbohydrate metabolic process"/>
    <property type="evidence" value="ECO:0007669"/>
    <property type="project" value="InterPro"/>
</dbReference>
<dbReference type="SUPFAM" id="SSF49899">
    <property type="entry name" value="Concanavalin A-like lectins/glucanases"/>
    <property type="match status" value="1"/>
</dbReference>
<dbReference type="AlphaFoldDB" id="A0A1H9XRF1"/>
<keyword evidence="2" id="KW-0378">Hydrolase</keyword>
<gene>
    <name evidence="2" type="ORF">SAMN05216199_0171</name>
</gene>
<sequence length="265" mass="29284">MVGMASTPPTEGLERVFADEFDRPDLDRGVWLPHYLPAWSSLAASAATYEVRDSCLVLTIPPQQGLWCGPDHRPPLRVSGVQSGNASGPVGSTSGQQPYRTGLTVREQQAPFWGWTPRGGLLEVRLRGEVTPRSMVSFWLVGLEQVPEQSAEICVVEVFGNAVRPDGSTAVGTGLHSFRDPQVREDFAAVRLPLDVAEFHTYAVDWLPDRVDFLVDGTLVRTCQGPPTYPMQAMVAVFDFPDWSTGDDEEVVPLLAVDWVRCYRR</sequence>